<feature type="signal peptide" evidence="1">
    <location>
        <begin position="1"/>
        <end position="23"/>
    </location>
</feature>
<protein>
    <submittedName>
        <fullName evidence="2">Type-1 fimbrial domain protein</fullName>
    </submittedName>
</protein>
<dbReference type="EMBL" id="JMOD01000240">
    <property type="protein sequence ID" value="KCY06147.1"/>
    <property type="molecule type" value="Genomic_DNA"/>
</dbReference>
<dbReference type="Proteomes" id="UP000027327">
    <property type="component" value="Unassembled WGS sequence"/>
</dbReference>
<dbReference type="AlphaFoldDB" id="A0A062HIB6"/>
<gene>
    <name evidence="2" type="primary">papC</name>
    <name evidence="2" type="ORF">J596_4313</name>
</gene>
<organism evidence="2 3">
    <name type="scientific">Acinetobacter baumannii 21072</name>
    <dbReference type="NCBI Taxonomy" id="1310697"/>
    <lineage>
        <taxon>Bacteria</taxon>
        <taxon>Pseudomonadati</taxon>
        <taxon>Pseudomonadota</taxon>
        <taxon>Gammaproteobacteria</taxon>
        <taxon>Moraxellales</taxon>
        <taxon>Moraxellaceae</taxon>
        <taxon>Acinetobacter</taxon>
        <taxon>Acinetobacter calcoaceticus/baumannii complex</taxon>
    </lineage>
</organism>
<reference evidence="2 3" key="1">
    <citation type="submission" date="2014-04" db="EMBL/GenBank/DDBJ databases">
        <title>Comparative genomics and transcriptomics to identify genetic mechanisms underlying the emergence of carbapenem resistant Acinetobacter baumannii (CRAb).</title>
        <authorList>
            <person name="Harris A.D."/>
            <person name="Johnson K.J."/>
            <person name="George J."/>
            <person name="Nadendla S."/>
            <person name="Daugherty S.C."/>
            <person name="Parankush S."/>
            <person name="Sadzewicz L."/>
            <person name="Tallon L."/>
            <person name="Sengamalay N."/>
            <person name="Hazen T.H."/>
            <person name="Rasko D.A."/>
        </authorList>
    </citation>
    <scope>NUCLEOTIDE SEQUENCE [LARGE SCALE GENOMIC DNA]</scope>
    <source>
        <strain evidence="2 3">21072</strain>
    </source>
</reference>
<comment type="caution">
    <text evidence="2">The sequence shown here is derived from an EMBL/GenBank/DDBJ whole genome shotgun (WGS) entry which is preliminary data.</text>
</comment>
<feature type="chain" id="PRO_5001614840" evidence="1">
    <location>
        <begin position="24"/>
        <end position="47"/>
    </location>
</feature>
<accession>A0A062HIB6</accession>
<feature type="non-terminal residue" evidence="2">
    <location>
        <position position="47"/>
    </location>
</feature>
<evidence type="ECO:0000256" key="1">
    <source>
        <dbReference type="SAM" id="SignalP"/>
    </source>
</evidence>
<keyword evidence="1" id="KW-0732">Signal</keyword>
<proteinExistence type="predicted"/>
<name>A0A062HIB6_ACIBA</name>
<sequence>MKKMLIKSGLLITSFFIYNQTYANCTLSKGFTTVDIPMTIGTIVVRP</sequence>
<evidence type="ECO:0000313" key="2">
    <source>
        <dbReference type="EMBL" id="KCY06147.1"/>
    </source>
</evidence>
<evidence type="ECO:0000313" key="3">
    <source>
        <dbReference type="Proteomes" id="UP000027327"/>
    </source>
</evidence>